<keyword evidence="3" id="KW-1133">Transmembrane helix</keyword>
<dbReference type="STRING" id="305900.GV64_19400"/>
<dbReference type="Gene3D" id="1.20.1250.20">
    <property type="entry name" value="MFS general substrate transporter like domains"/>
    <property type="match status" value="2"/>
</dbReference>
<evidence type="ECO:0000313" key="5">
    <source>
        <dbReference type="Proteomes" id="UP000027997"/>
    </source>
</evidence>
<keyword evidence="3" id="KW-0472">Membrane</keyword>
<feature type="transmembrane region" description="Helical" evidence="3">
    <location>
        <begin position="128"/>
        <end position="151"/>
    </location>
</feature>
<proteinExistence type="inferred from homology"/>
<dbReference type="Proteomes" id="UP000027997">
    <property type="component" value="Unassembled WGS sequence"/>
</dbReference>
<feature type="transmembrane region" description="Helical" evidence="3">
    <location>
        <begin position="420"/>
        <end position="441"/>
    </location>
</feature>
<dbReference type="eggNOG" id="COG2211">
    <property type="taxonomic scope" value="Bacteria"/>
</dbReference>
<evidence type="ECO:0000256" key="3">
    <source>
        <dbReference type="SAM" id="Phobius"/>
    </source>
</evidence>
<feature type="compositionally biased region" description="Basic and acidic residues" evidence="2">
    <location>
        <begin position="456"/>
        <end position="465"/>
    </location>
</feature>
<reference evidence="4 5" key="1">
    <citation type="submission" date="2014-06" db="EMBL/GenBank/DDBJ databases">
        <title>Whole Genome Sequences of Three Symbiotic Endozoicomonas Bacteria.</title>
        <authorList>
            <person name="Neave M.J."/>
            <person name="Apprill A."/>
            <person name="Voolstra C.R."/>
        </authorList>
    </citation>
    <scope>NUCLEOTIDE SEQUENCE [LARGE SCALE GENOMIC DNA]</scope>
    <source>
        <strain evidence="4 5">DSM 22380</strain>
    </source>
</reference>
<dbReference type="GO" id="GO:0015293">
    <property type="term" value="F:symporter activity"/>
    <property type="evidence" value="ECO:0007669"/>
    <property type="project" value="InterPro"/>
</dbReference>
<feature type="transmembrane region" description="Helical" evidence="3">
    <location>
        <begin position="392"/>
        <end position="414"/>
    </location>
</feature>
<evidence type="ECO:0000256" key="1">
    <source>
        <dbReference type="ARBA" id="ARBA00009617"/>
    </source>
</evidence>
<dbReference type="Pfam" id="PF13347">
    <property type="entry name" value="MFS_2"/>
    <property type="match status" value="1"/>
</dbReference>
<accession>A0A081KEN0</accession>
<dbReference type="GO" id="GO:0008643">
    <property type="term" value="P:carbohydrate transport"/>
    <property type="evidence" value="ECO:0007669"/>
    <property type="project" value="InterPro"/>
</dbReference>
<evidence type="ECO:0000256" key="2">
    <source>
        <dbReference type="SAM" id="MobiDB-lite"/>
    </source>
</evidence>
<dbReference type="AlphaFoldDB" id="A0A081KEN0"/>
<keyword evidence="3" id="KW-0812">Transmembrane</keyword>
<keyword evidence="5" id="KW-1185">Reference proteome</keyword>
<gene>
    <name evidence="4" type="ORF">GV64_19400</name>
</gene>
<feature type="transmembrane region" description="Helical" evidence="3">
    <location>
        <begin position="58"/>
        <end position="77"/>
    </location>
</feature>
<feature type="region of interest" description="Disordered" evidence="2">
    <location>
        <begin position="454"/>
        <end position="473"/>
    </location>
</feature>
<protein>
    <recommendedName>
        <fullName evidence="6">MFS transporter</fullName>
    </recommendedName>
</protein>
<dbReference type="PANTHER" id="PTHR11328:SF24">
    <property type="entry name" value="MAJOR FACILITATOR SUPERFAMILY (MFS) PROFILE DOMAIN-CONTAINING PROTEIN"/>
    <property type="match status" value="1"/>
</dbReference>
<sequence length="473" mass="51717">MDINNRVPRWRLVLFSFGNFGWMLAAASFGSVITYFYFPPEVEGTTPIPELITRAPVLMGLTVLGIILALSRCFDAITDPLIANMSDRSTHKFGRRRIFMASALLPFALTTALVFWPPDDTPSTLNVIWVSVCALLAYLFMTMYCIPYGALTPELGKTSDDRVFIATCNSIAWALAFAFSQSIWALKGELESMGFDAMTAIRMCAIFFSIVGALAMAVPVLVIDEKKYCDGNQCSEHVFSAMKSAFSNVDFRMFTLSNLLTCMATFFLETGAIYYVTILMGMSESTASLVMIVMFVCSFACYPLVVKLTRRFQKRTMQIFALVLHGLLMALIPLCTVLPDAALTGWILILLLAIPTAINSILPTVILADIARSDGNRTGSHKEGVFFGAMNFNIKLAISLTSLVFPSLLIIGSASGTPNATGASITVMVGGALCLLAALALKFYDEDRVNQFLNDAPDRQDDGEGLKGNFDYS</sequence>
<evidence type="ECO:0000313" key="4">
    <source>
        <dbReference type="EMBL" id="KEI72606.1"/>
    </source>
</evidence>
<feature type="transmembrane region" description="Helical" evidence="3">
    <location>
        <begin position="345"/>
        <end position="371"/>
    </location>
</feature>
<dbReference type="InterPro" id="IPR039672">
    <property type="entry name" value="MFS_2"/>
</dbReference>
<feature type="transmembrane region" description="Helical" evidence="3">
    <location>
        <begin position="317"/>
        <end position="339"/>
    </location>
</feature>
<dbReference type="RefSeq" id="WP_020581253.1">
    <property type="nucleotide sequence ID" value="NZ_JOJP01000001.1"/>
</dbReference>
<feature type="transmembrane region" description="Helical" evidence="3">
    <location>
        <begin position="287"/>
        <end position="305"/>
    </location>
</feature>
<feature type="transmembrane region" description="Helical" evidence="3">
    <location>
        <begin position="98"/>
        <end position="116"/>
    </location>
</feature>
<dbReference type="GO" id="GO:0005886">
    <property type="term" value="C:plasma membrane"/>
    <property type="evidence" value="ECO:0007669"/>
    <property type="project" value="TreeGrafter"/>
</dbReference>
<feature type="transmembrane region" description="Helical" evidence="3">
    <location>
        <begin position="200"/>
        <end position="223"/>
    </location>
</feature>
<feature type="transmembrane region" description="Helical" evidence="3">
    <location>
        <begin position="253"/>
        <end position="275"/>
    </location>
</feature>
<comment type="caution">
    <text evidence="4">The sequence shown here is derived from an EMBL/GenBank/DDBJ whole genome shotgun (WGS) entry which is preliminary data.</text>
</comment>
<dbReference type="InterPro" id="IPR036259">
    <property type="entry name" value="MFS_trans_sf"/>
</dbReference>
<feature type="transmembrane region" description="Helical" evidence="3">
    <location>
        <begin position="163"/>
        <end position="180"/>
    </location>
</feature>
<feature type="transmembrane region" description="Helical" evidence="3">
    <location>
        <begin position="12"/>
        <end position="38"/>
    </location>
</feature>
<dbReference type="PANTHER" id="PTHR11328">
    <property type="entry name" value="MAJOR FACILITATOR SUPERFAMILY DOMAIN-CONTAINING PROTEIN"/>
    <property type="match status" value="1"/>
</dbReference>
<dbReference type="SUPFAM" id="SSF103473">
    <property type="entry name" value="MFS general substrate transporter"/>
    <property type="match status" value="1"/>
</dbReference>
<name>A0A081KEN0_9GAMM</name>
<evidence type="ECO:0008006" key="6">
    <source>
        <dbReference type="Google" id="ProtNLM"/>
    </source>
</evidence>
<comment type="similarity">
    <text evidence="1">Belongs to the sodium:galactoside symporter (TC 2.A.2) family.</text>
</comment>
<organism evidence="4 5">
    <name type="scientific">Endozoicomonas elysicola</name>
    <dbReference type="NCBI Taxonomy" id="305900"/>
    <lineage>
        <taxon>Bacteria</taxon>
        <taxon>Pseudomonadati</taxon>
        <taxon>Pseudomonadota</taxon>
        <taxon>Gammaproteobacteria</taxon>
        <taxon>Oceanospirillales</taxon>
        <taxon>Endozoicomonadaceae</taxon>
        <taxon>Endozoicomonas</taxon>
    </lineage>
</organism>
<dbReference type="EMBL" id="JOJP01000001">
    <property type="protein sequence ID" value="KEI72606.1"/>
    <property type="molecule type" value="Genomic_DNA"/>
</dbReference>